<feature type="non-terminal residue" evidence="2">
    <location>
        <position position="60"/>
    </location>
</feature>
<evidence type="ECO:0000313" key="2">
    <source>
        <dbReference type="EMBL" id="KAE8397171.1"/>
    </source>
</evidence>
<dbReference type="AlphaFoldDB" id="A0A5N7CSI3"/>
<name>A0A5N7CSI3_9EURO</name>
<keyword evidence="3" id="KW-1185">Reference proteome</keyword>
<evidence type="ECO:0000256" key="1">
    <source>
        <dbReference type="SAM" id="MobiDB-lite"/>
    </source>
</evidence>
<evidence type="ECO:0000313" key="3">
    <source>
        <dbReference type="Proteomes" id="UP000325579"/>
    </source>
</evidence>
<sequence>KSQQARSKEATIVGDPLIVKKMIDYLYREDYDDTPELTIEEQNRSSPEQVGTTGMEGKIL</sequence>
<dbReference type="GeneID" id="43668597"/>
<feature type="non-terminal residue" evidence="2">
    <location>
        <position position="1"/>
    </location>
</feature>
<dbReference type="RefSeq" id="XP_031934490.1">
    <property type="nucleotide sequence ID" value="XM_032083906.1"/>
</dbReference>
<reference evidence="2 3" key="1">
    <citation type="submission" date="2019-04" db="EMBL/GenBank/DDBJ databases">
        <authorList>
            <consortium name="DOE Joint Genome Institute"/>
            <person name="Mondo S."/>
            <person name="Kjaerbolling I."/>
            <person name="Vesth T."/>
            <person name="Frisvad J.C."/>
            <person name="Nybo J.L."/>
            <person name="Theobald S."/>
            <person name="Kildgaard S."/>
            <person name="Isbrandt T."/>
            <person name="Kuo A."/>
            <person name="Sato A."/>
            <person name="Lyhne E.K."/>
            <person name="Kogle M.E."/>
            <person name="Wiebenga A."/>
            <person name="Kun R.S."/>
            <person name="Lubbers R.J."/>
            <person name="Makela M.R."/>
            <person name="Barry K."/>
            <person name="Chovatia M."/>
            <person name="Clum A."/>
            <person name="Daum C."/>
            <person name="Haridas S."/>
            <person name="He G."/>
            <person name="LaButti K."/>
            <person name="Lipzen A."/>
            <person name="Riley R."/>
            <person name="Salamov A."/>
            <person name="Simmons B.A."/>
            <person name="Magnuson J.K."/>
            <person name="Henrissat B."/>
            <person name="Mortensen U.H."/>
            <person name="Larsen T.O."/>
            <person name="Devries R.P."/>
            <person name="Grigoriev I.V."/>
            <person name="Machida M."/>
            <person name="Baker S.E."/>
            <person name="Andersen M.R."/>
            <person name="Cantor M.N."/>
            <person name="Hua S.X."/>
        </authorList>
    </citation>
    <scope>NUCLEOTIDE SEQUENCE [LARGE SCALE GENOMIC DNA]</scope>
    <source>
        <strain evidence="2 3">CBS 119388</strain>
    </source>
</reference>
<protein>
    <submittedName>
        <fullName evidence="2">Uncharacterized protein</fullName>
    </submittedName>
</protein>
<gene>
    <name evidence="2" type="ORF">BDV37DRAFT_266351</name>
</gene>
<accession>A0A5N7CSI3</accession>
<dbReference type="OrthoDB" id="6359816at2759"/>
<dbReference type="Proteomes" id="UP000325579">
    <property type="component" value="Unassembled WGS sequence"/>
</dbReference>
<proteinExistence type="predicted"/>
<feature type="region of interest" description="Disordered" evidence="1">
    <location>
        <begin position="37"/>
        <end position="60"/>
    </location>
</feature>
<organism evidence="2 3">
    <name type="scientific">Aspergillus pseudonomiae</name>
    <dbReference type="NCBI Taxonomy" id="1506151"/>
    <lineage>
        <taxon>Eukaryota</taxon>
        <taxon>Fungi</taxon>
        <taxon>Dikarya</taxon>
        <taxon>Ascomycota</taxon>
        <taxon>Pezizomycotina</taxon>
        <taxon>Eurotiomycetes</taxon>
        <taxon>Eurotiomycetidae</taxon>
        <taxon>Eurotiales</taxon>
        <taxon>Aspergillaceae</taxon>
        <taxon>Aspergillus</taxon>
        <taxon>Aspergillus subgen. Circumdati</taxon>
    </lineage>
</organism>
<dbReference type="EMBL" id="ML736914">
    <property type="protein sequence ID" value="KAE8397171.1"/>
    <property type="molecule type" value="Genomic_DNA"/>
</dbReference>